<feature type="compositionally biased region" description="Polar residues" evidence="1">
    <location>
        <begin position="1"/>
        <end position="11"/>
    </location>
</feature>
<dbReference type="GeneID" id="63921295"/>
<feature type="region of interest" description="Disordered" evidence="1">
    <location>
        <begin position="95"/>
        <end position="114"/>
    </location>
</feature>
<protein>
    <submittedName>
        <fullName evidence="2">Uncharacterized protein</fullName>
    </submittedName>
</protein>
<dbReference type="AlphaFoldDB" id="A0A074WPN2"/>
<feature type="compositionally biased region" description="Low complexity" evidence="1">
    <location>
        <begin position="18"/>
        <end position="32"/>
    </location>
</feature>
<evidence type="ECO:0000313" key="3">
    <source>
        <dbReference type="Proteomes" id="UP000030672"/>
    </source>
</evidence>
<feature type="compositionally biased region" description="Acidic residues" evidence="1">
    <location>
        <begin position="95"/>
        <end position="108"/>
    </location>
</feature>
<keyword evidence="3" id="KW-1185">Reference proteome</keyword>
<organism evidence="2 3">
    <name type="scientific">Aureobasidium melanogenum (strain CBS 110374)</name>
    <name type="common">Aureobasidium pullulans var. melanogenum</name>
    <dbReference type="NCBI Taxonomy" id="1043003"/>
    <lineage>
        <taxon>Eukaryota</taxon>
        <taxon>Fungi</taxon>
        <taxon>Dikarya</taxon>
        <taxon>Ascomycota</taxon>
        <taxon>Pezizomycotina</taxon>
        <taxon>Dothideomycetes</taxon>
        <taxon>Dothideomycetidae</taxon>
        <taxon>Dothideales</taxon>
        <taxon>Saccotheciaceae</taxon>
        <taxon>Aureobasidium</taxon>
    </lineage>
</organism>
<sequence>MTDYGTSSPISAGTFDFPSTPNVPSTPSVPSTPKDPASPLVPSSPFPKDEPMAEDEEILPRTPEGLSRRQYNLFKRNRKATLKAAKMMTQVMEEMSDATEDITTESELPEGYQKGDFGRQARKLLKSNDKHGMLSPGTHKVVKPAVVRYYSYKRDFKVAERLAERKSRKNGGIRMI</sequence>
<reference evidence="2 3" key="1">
    <citation type="journal article" date="2014" name="BMC Genomics">
        <title>Genome sequencing of four Aureobasidium pullulans varieties: biotechnological potential, stress tolerance, and description of new species.</title>
        <authorList>
            <person name="Gostin Ar C."/>
            <person name="Ohm R.A."/>
            <person name="Kogej T."/>
            <person name="Sonjak S."/>
            <person name="Turk M."/>
            <person name="Zajc J."/>
            <person name="Zalar P."/>
            <person name="Grube M."/>
            <person name="Sun H."/>
            <person name="Han J."/>
            <person name="Sharma A."/>
            <person name="Chiniquy J."/>
            <person name="Ngan C.Y."/>
            <person name="Lipzen A."/>
            <person name="Barry K."/>
            <person name="Grigoriev I.V."/>
            <person name="Gunde-Cimerman N."/>
        </authorList>
    </citation>
    <scope>NUCLEOTIDE SEQUENCE [LARGE SCALE GENOMIC DNA]</scope>
    <source>
        <strain evidence="2 3">CBS 110374</strain>
    </source>
</reference>
<evidence type="ECO:0000256" key="1">
    <source>
        <dbReference type="SAM" id="MobiDB-lite"/>
    </source>
</evidence>
<proteinExistence type="predicted"/>
<gene>
    <name evidence="2" type="ORF">M437DRAFT_83365</name>
</gene>
<accession>A0A074WPN2</accession>
<feature type="region of interest" description="Disordered" evidence="1">
    <location>
        <begin position="1"/>
        <end position="71"/>
    </location>
</feature>
<dbReference type="EMBL" id="KL584829">
    <property type="protein sequence ID" value="KEQ64431.1"/>
    <property type="molecule type" value="Genomic_DNA"/>
</dbReference>
<dbReference type="RefSeq" id="XP_040881454.1">
    <property type="nucleotide sequence ID" value="XM_041027922.1"/>
</dbReference>
<name>A0A074WPN2_AURM1</name>
<dbReference type="Proteomes" id="UP000030672">
    <property type="component" value="Unassembled WGS sequence"/>
</dbReference>
<dbReference type="HOGENOM" id="CLU_1524826_0_0_1"/>
<evidence type="ECO:0000313" key="2">
    <source>
        <dbReference type="EMBL" id="KEQ64431.1"/>
    </source>
</evidence>